<evidence type="ECO:0000256" key="1">
    <source>
        <dbReference type="SAM" id="Phobius"/>
    </source>
</evidence>
<reference evidence="3" key="1">
    <citation type="submission" date="2022-01" db="EMBL/GenBank/DDBJ databases">
        <authorList>
            <person name="Wang Y."/>
        </authorList>
    </citation>
    <scope>NUCLEOTIDE SEQUENCE</scope>
    <source>
        <strain evidence="3">WB101</strain>
    </source>
</reference>
<keyword evidence="1" id="KW-0812">Transmembrane</keyword>
<keyword evidence="1" id="KW-0472">Membrane</keyword>
<feature type="transmembrane region" description="Helical" evidence="1">
    <location>
        <begin position="55"/>
        <end position="79"/>
    </location>
</feature>
<comment type="caution">
    <text evidence="3">The sequence shown here is derived from an EMBL/GenBank/DDBJ whole genome shotgun (WGS) entry which is preliminary data.</text>
</comment>
<keyword evidence="3" id="KW-0645">Protease</keyword>
<dbReference type="Proteomes" id="UP001165366">
    <property type="component" value="Unassembled WGS sequence"/>
</dbReference>
<feature type="transmembrane region" description="Helical" evidence="1">
    <location>
        <begin position="12"/>
        <end position="35"/>
    </location>
</feature>
<dbReference type="EMBL" id="JAKLWS010000004">
    <property type="protein sequence ID" value="MCG2587874.1"/>
    <property type="molecule type" value="Genomic_DNA"/>
</dbReference>
<gene>
    <name evidence="3" type="ORF">L6773_04815</name>
</gene>
<feature type="transmembrane region" description="Helical" evidence="1">
    <location>
        <begin position="173"/>
        <end position="190"/>
    </location>
</feature>
<dbReference type="RefSeq" id="WP_237852718.1">
    <property type="nucleotide sequence ID" value="NZ_JAKLWS010000004.1"/>
</dbReference>
<protein>
    <submittedName>
        <fullName evidence="3">CPBP family intramembrane metalloprotease</fullName>
    </submittedName>
</protein>
<keyword evidence="3" id="KW-0378">Hydrolase</keyword>
<evidence type="ECO:0000313" key="4">
    <source>
        <dbReference type="Proteomes" id="UP001165366"/>
    </source>
</evidence>
<evidence type="ECO:0000313" key="3">
    <source>
        <dbReference type="EMBL" id="MCG2587874.1"/>
    </source>
</evidence>
<feature type="transmembrane region" description="Helical" evidence="1">
    <location>
        <begin position="148"/>
        <end position="166"/>
    </location>
</feature>
<dbReference type="Pfam" id="PF02517">
    <property type="entry name" value="Rce1-like"/>
    <property type="match status" value="1"/>
</dbReference>
<dbReference type="InterPro" id="IPR003675">
    <property type="entry name" value="Rce1/LyrA-like_dom"/>
</dbReference>
<feature type="domain" description="CAAX prenyl protease 2/Lysostaphin resistance protein A-like" evidence="2">
    <location>
        <begin position="133"/>
        <end position="234"/>
    </location>
</feature>
<reference evidence="3" key="2">
    <citation type="submission" date="2024-05" db="EMBL/GenBank/DDBJ databases">
        <title>Rhodohalobacter halophilus gen. nov., sp. nov., a moderately halophilic member of the family Balneolaceae.</title>
        <authorList>
            <person name="Xia J."/>
        </authorList>
    </citation>
    <scope>NUCLEOTIDE SEQUENCE</scope>
    <source>
        <strain evidence="3">WB101</strain>
    </source>
</reference>
<keyword evidence="4" id="KW-1185">Reference proteome</keyword>
<keyword evidence="3" id="KW-0482">Metalloprotease</keyword>
<dbReference type="GO" id="GO:0008237">
    <property type="term" value="F:metallopeptidase activity"/>
    <property type="evidence" value="ECO:0007669"/>
    <property type="project" value="UniProtKB-KW"/>
</dbReference>
<feature type="transmembrane region" description="Helical" evidence="1">
    <location>
        <begin position="91"/>
        <end position="115"/>
    </location>
</feature>
<keyword evidence="1" id="KW-1133">Transmembrane helix</keyword>
<accession>A0ABS9KAJ3</accession>
<feature type="transmembrane region" description="Helical" evidence="1">
    <location>
        <begin position="196"/>
        <end position="217"/>
    </location>
</feature>
<name>A0ABS9KAJ3_9BACT</name>
<proteinExistence type="predicted"/>
<sequence length="239" mass="26612">MQRKSRSYLDQTGGILYSYLISIPLLILYELLIWISQPPDQAVRISVDILFKSLFQFLGVNAISATLLVAAFIGAVVLYRKRSELPHLRSSYFLTMILESAVYAVLITVVIVGLLEAVLTMNLSESIEALSKVQLFALSLGAGLYEELFFRVILVGGLSLIFMKFLSKKTTAYIISAVIAALIFSGVHYVGQFGDFFTLGSFLFRFLFGLALNVIYVTRGFGIAAWTHALYDIFVISQM</sequence>
<organism evidence="3 4">
    <name type="scientific">Rhodohalobacter sulfatireducens</name>
    <dbReference type="NCBI Taxonomy" id="2911366"/>
    <lineage>
        <taxon>Bacteria</taxon>
        <taxon>Pseudomonadati</taxon>
        <taxon>Balneolota</taxon>
        <taxon>Balneolia</taxon>
        <taxon>Balneolales</taxon>
        <taxon>Balneolaceae</taxon>
        <taxon>Rhodohalobacter</taxon>
    </lineage>
</organism>
<evidence type="ECO:0000259" key="2">
    <source>
        <dbReference type="Pfam" id="PF02517"/>
    </source>
</evidence>